<sequence>MNITQNDQYWIQVYKEIIQESNENLKQIVNQPDFMKKSVQEQLSDTLFDRFYDQAKIYASTVPDSDTIHEMYTSLQMETILSIKWFINTIVNIDYIKNANNTEDSVFRKFMEQYRKIITILLTKPKFTRLLKCDIEQRDNFIKGQVNQTLVLLQGHLQKNISSGQKKGEILNSLQSSAQFIDYFIKNSIIQELDIARYFQINVQPLIVFGCSIDNSQIFRGMSFQILELLPSTQYKSTILKCLAQVANDQYALDFYWRFGGIYDSAPLTVLFQRIPMSASIELSRNILVTLSHALKSKIILLGSANGNTGLYIKVIFQFIDYFIQKKSLNPDIQDNESLSVPYEIMELLSEMIKQVPDRMEVLNRLLDYGTNESSLAVLINNSNRFTKSTWINVLLPFLKTRIEAMKLQGVSGIQSEQSVIECVRECSRLFYLDSTRDMSYQDNNELGHRLLMTIVEAIRHGYFETERFSVVCSIIIINHLPASLEWFQDIINPQTCNSHKTSRGIFEVFLQLLGFTEVEESITLQTLKTENIGKVIHQIIQIKNHIAFSLMSTCLKFKSGKRFLSDNPYFVNILIQSIKDVILESLNKEQYLSIDQSESVTELIKNLTSVVHPFDSPMLFNLALQTLSMVPPSFSSAFGDESLSHMIDKVSENVPLCMSDIELGLKLGGAETRYSLCSFVPQFCIKDDDPYIRCQALRALEKREDLVALVYKDIISSCDIPNNSIYELEIMISASPLMPMIASIERSLTSDCLYILYKAIRLSSLSDPQNKPDARPILYLNQIMDDLSPNELVTHLKNSNLLSIIVKLKKYSVKLKQSLKELSRKGFIQKTKNKTYNYLYNESAQTKNQLAANLLFDQSKMLENTDLYRSIAILIKISHEYNDFFGSVVVPYLKDNLLKRIVSTHFHEIEPKQVNESHLGAVQRQQKLYRELLLLLQDKPTLQQYRDQIESALSLNKYTVIVDYFLDQKLDPTSARKWLKDNQIRDQLLYITIEKYENNILNTSYLSIQSRDDSNHQKYLIKPNLYSETYSILLKQQQQQQQQQQQTISNTDSNPFTNYQQPSMNGKPVEYEMKNLNLDENQLQHMDEFDDIETYNPVREESNWKRILSFQDKQTVEMTPLLSNSGGSSKKTKKLVSA</sequence>
<name>A0A151ZE38_TIELA</name>
<organism evidence="2 3">
    <name type="scientific">Tieghemostelium lacteum</name>
    <name type="common">Slime mold</name>
    <name type="synonym">Dictyostelium lacteum</name>
    <dbReference type="NCBI Taxonomy" id="361077"/>
    <lineage>
        <taxon>Eukaryota</taxon>
        <taxon>Amoebozoa</taxon>
        <taxon>Evosea</taxon>
        <taxon>Eumycetozoa</taxon>
        <taxon>Dictyostelia</taxon>
        <taxon>Dictyosteliales</taxon>
        <taxon>Raperosteliaceae</taxon>
        <taxon>Tieghemostelium</taxon>
    </lineage>
</organism>
<accession>A0A151ZE38</accession>
<proteinExistence type="predicted"/>
<feature type="compositionally biased region" description="Polar residues" evidence="1">
    <location>
        <begin position="1048"/>
        <end position="1065"/>
    </location>
</feature>
<evidence type="ECO:0000313" key="3">
    <source>
        <dbReference type="Proteomes" id="UP000076078"/>
    </source>
</evidence>
<dbReference type="AlphaFoldDB" id="A0A151ZE38"/>
<dbReference type="InParanoid" id="A0A151ZE38"/>
<feature type="region of interest" description="Disordered" evidence="1">
    <location>
        <begin position="1038"/>
        <end position="1068"/>
    </location>
</feature>
<gene>
    <name evidence="2" type="ORF">DLAC_07070</name>
</gene>
<dbReference type="OMA" id="FCVILAR"/>
<dbReference type="OrthoDB" id="19660at2759"/>
<feature type="compositionally biased region" description="Low complexity" evidence="1">
    <location>
        <begin position="1038"/>
        <end position="1047"/>
    </location>
</feature>
<feature type="region of interest" description="Disordered" evidence="1">
    <location>
        <begin position="1120"/>
        <end position="1139"/>
    </location>
</feature>
<reference evidence="2 3" key="1">
    <citation type="submission" date="2015-12" db="EMBL/GenBank/DDBJ databases">
        <title>Dictyostelia acquired genes for synthesis and detection of signals that induce cell-type specialization by lateral gene transfer from prokaryotes.</title>
        <authorList>
            <person name="Gloeckner G."/>
            <person name="Schaap P."/>
        </authorList>
    </citation>
    <scope>NUCLEOTIDE SEQUENCE [LARGE SCALE GENOMIC DNA]</scope>
    <source>
        <strain evidence="2 3">TK</strain>
    </source>
</reference>
<comment type="caution">
    <text evidence="2">The sequence shown here is derived from an EMBL/GenBank/DDBJ whole genome shotgun (WGS) entry which is preliminary data.</text>
</comment>
<dbReference type="Proteomes" id="UP000076078">
    <property type="component" value="Unassembled WGS sequence"/>
</dbReference>
<protein>
    <submittedName>
        <fullName evidence="2">Uncharacterized protein</fullName>
    </submittedName>
</protein>
<dbReference type="EMBL" id="LODT01000031">
    <property type="protein sequence ID" value="KYQ92223.1"/>
    <property type="molecule type" value="Genomic_DNA"/>
</dbReference>
<evidence type="ECO:0000313" key="2">
    <source>
        <dbReference type="EMBL" id="KYQ92223.1"/>
    </source>
</evidence>
<dbReference type="FunCoup" id="A0A151ZE38">
    <property type="interactions" value="425"/>
</dbReference>
<evidence type="ECO:0000256" key="1">
    <source>
        <dbReference type="SAM" id="MobiDB-lite"/>
    </source>
</evidence>
<keyword evidence="3" id="KW-1185">Reference proteome</keyword>